<dbReference type="EMBL" id="CP015118">
    <property type="protein sequence ID" value="ARN20786.1"/>
    <property type="molecule type" value="Genomic_DNA"/>
</dbReference>
<reference evidence="9 10" key="1">
    <citation type="submission" date="2016-04" db="EMBL/GenBank/DDBJ databases">
        <title>Complete genome sequence of natural rubber-degrading, novel Gram-negative bacterium, Rhizobacter gummiphilus strain NS21.</title>
        <authorList>
            <person name="Tabata M."/>
            <person name="Kasai D."/>
            <person name="Fukuda M."/>
        </authorList>
    </citation>
    <scope>NUCLEOTIDE SEQUENCE [LARGE SCALE GENOMIC DNA]</scope>
    <source>
        <strain evidence="9 10">NS21</strain>
    </source>
</reference>
<dbReference type="RefSeq" id="WP_085751064.1">
    <property type="nucleotide sequence ID" value="NZ_BSPR01000007.1"/>
</dbReference>
<evidence type="ECO:0000256" key="1">
    <source>
        <dbReference type="ARBA" id="ARBA00004651"/>
    </source>
</evidence>
<comment type="similarity">
    <text evidence="2">Belongs to the type III secretion exporter family.</text>
</comment>
<keyword evidence="5 8" id="KW-1133">Transmembrane helix</keyword>
<protein>
    <submittedName>
        <fullName evidence="9">Uncharacterized protein</fullName>
    </submittedName>
</protein>
<dbReference type="GO" id="GO:0009306">
    <property type="term" value="P:protein secretion"/>
    <property type="evidence" value="ECO:0007669"/>
    <property type="project" value="InterPro"/>
</dbReference>
<feature type="compositionally biased region" description="Basic and acidic residues" evidence="7">
    <location>
        <begin position="221"/>
        <end position="230"/>
    </location>
</feature>
<feature type="compositionally biased region" description="Basic and acidic residues" evidence="7">
    <location>
        <begin position="7"/>
        <end position="22"/>
    </location>
</feature>
<feature type="transmembrane region" description="Helical" evidence="8">
    <location>
        <begin position="84"/>
        <end position="117"/>
    </location>
</feature>
<dbReference type="PANTHER" id="PTHR30531:SF12">
    <property type="entry name" value="FLAGELLAR BIOSYNTHETIC PROTEIN FLHB"/>
    <property type="match status" value="1"/>
</dbReference>
<dbReference type="InterPro" id="IPR006135">
    <property type="entry name" value="T3SS_substrate_exporter"/>
</dbReference>
<dbReference type="PANTHER" id="PTHR30531">
    <property type="entry name" value="FLAGELLAR BIOSYNTHETIC PROTEIN FLHB"/>
    <property type="match status" value="1"/>
</dbReference>
<keyword evidence="10" id="KW-1185">Reference proteome</keyword>
<keyword evidence="6 8" id="KW-0472">Membrane</keyword>
<evidence type="ECO:0000256" key="8">
    <source>
        <dbReference type="SAM" id="Phobius"/>
    </source>
</evidence>
<evidence type="ECO:0000256" key="7">
    <source>
        <dbReference type="SAM" id="MobiDB-lite"/>
    </source>
</evidence>
<dbReference type="InterPro" id="IPR006307">
    <property type="entry name" value="BsaZ-like"/>
</dbReference>
<evidence type="ECO:0000256" key="4">
    <source>
        <dbReference type="ARBA" id="ARBA00022692"/>
    </source>
</evidence>
<proteinExistence type="inferred from homology"/>
<dbReference type="STRING" id="946333.A4W93_13255"/>
<dbReference type="KEGG" id="rgu:A4W93_13255"/>
<dbReference type="Proteomes" id="UP000193427">
    <property type="component" value="Chromosome"/>
</dbReference>
<dbReference type="SUPFAM" id="SSF160544">
    <property type="entry name" value="EscU C-terminal domain-like"/>
    <property type="match status" value="1"/>
</dbReference>
<feature type="region of interest" description="Disordered" evidence="7">
    <location>
        <begin position="221"/>
        <end position="254"/>
    </location>
</feature>
<gene>
    <name evidence="9" type="ORF">A4W93_13255</name>
</gene>
<feature type="region of interest" description="Disordered" evidence="7">
    <location>
        <begin position="1"/>
        <end position="22"/>
    </location>
</feature>
<sequence length="361" mass="38575">MSDEKTEEPTEHKLDKAREKGEVPKSQDVAVAASMLGVVIVLQATADSILQRLKLVLARSLDFGDGDMPLHEIFGRMQEMALETVIAVLPLVIAAAVGAALGLMSHVGFLVAMEAVAPKPEKLDPVAGVKKLFSVKSLLTFLMMLAKAIIIGCAVWQVILMLLPLISGATYQSVSGIGTIAWSAILKMLMIALVLFIALAPVDFAMQRWLFMKDQRMSKDEVKREHKGQEGDPQLKGQRKQLQRENANGPPPKKAVASASAVVVNPTHYAVAIRYVAEEGGLPVVVAKGLDAEALQIRRLAESLGVPVFANPPLARALHKVDLGAAVPAELFEAVAAVLRWVDRMARRPGGAGATSGGHAT</sequence>
<dbReference type="AlphaFoldDB" id="A0A1W6L964"/>
<evidence type="ECO:0000256" key="3">
    <source>
        <dbReference type="ARBA" id="ARBA00022475"/>
    </source>
</evidence>
<name>A0A1W6L964_9BURK</name>
<evidence type="ECO:0000313" key="9">
    <source>
        <dbReference type="EMBL" id="ARN20786.1"/>
    </source>
</evidence>
<evidence type="ECO:0000313" key="10">
    <source>
        <dbReference type="Proteomes" id="UP000193427"/>
    </source>
</evidence>
<organism evidence="9 10">
    <name type="scientific">Piscinibacter gummiphilus</name>
    <dbReference type="NCBI Taxonomy" id="946333"/>
    <lineage>
        <taxon>Bacteria</taxon>
        <taxon>Pseudomonadati</taxon>
        <taxon>Pseudomonadota</taxon>
        <taxon>Betaproteobacteria</taxon>
        <taxon>Burkholderiales</taxon>
        <taxon>Sphaerotilaceae</taxon>
        <taxon>Piscinibacter</taxon>
    </lineage>
</organism>
<dbReference type="Pfam" id="PF01312">
    <property type="entry name" value="Bac_export_2"/>
    <property type="match status" value="1"/>
</dbReference>
<feature type="transmembrane region" description="Helical" evidence="8">
    <location>
        <begin position="138"/>
        <end position="160"/>
    </location>
</feature>
<dbReference type="PRINTS" id="PR00950">
    <property type="entry name" value="TYPE3IMSPROT"/>
</dbReference>
<evidence type="ECO:0000256" key="6">
    <source>
        <dbReference type="ARBA" id="ARBA00023136"/>
    </source>
</evidence>
<keyword evidence="3" id="KW-1003">Cell membrane</keyword>
<dbReference type="Gene3D" id="3.40.1690.10">
    <property type="entry name" value="secretion proteins EscU"/>
    <property type="match status" value="1"/>
</dbReference>
<feature type="transmembrane region" description="Helical" evidence="8">
    <location>
        <begin position="180"/>
        <end position="206"/>
    </location>
</feature>
<dbReference type="GO" id="GO:0005886">
    <property type="term" value="C:plasma membrane"/>
    <property type="evidence" value="ECO:0007669"/>
    <property type="project" value="UniProtKB-SubCell"/>
</dbReference>
<comment type="subcellular location">
    <subcellularLocation>
        <location evidence="1">Cell membrane</location>
        <topology evidence="1">Multi-pass membrane protein</topology>
    </subcellularLocation>
</comment>
<evidence type="ECO:0000256" key="2">
    <source>
        <dbReference type="ARBA" id="ARBA00010690"/>
    </source>
</evidence>
<dbReference type="InterPro" id="IPR029025">
    <property type="entry name" value="T3SS_substrate_exporter_C"/>
</dbReference>
<keyword evidence="4 8" id="KW-0812">Transmembrane</keyword>
<dbReference type="OrthoDB" id="9807950at2"/>
<evidence type="ECO:0000256" key="5">
    <source>
        <dbReference type="ARBA" id="ARBA00022989"/>
    </source>
</evidence>
<accession>A0A1W6L964</accession>
<dbReference type="NCBIfam" id="TIGR01404">
    <property type="entry name" value="FlhB_rel_III"/>
    <property type="match status" value="1"/>
</dbReference>